<sequence length="45" mass="4931">IRSPRSHSPQRPTQASRPHSRNVSPSFGDSTFSAVNAALSKRQVQ</sequence>
<feature type="region of interest" description="Disordered" evidence="1">
    <location>
        <begin position="1"/>
        <end position="30"/>
    </location>
</feature>
<reference evidence="2" key="1">
    <citation type="submission" date="2021-02" db="EMBL/GenBank/DDBJ databases">
        <authorList>
            <person name="Nowell W R."/>
        </authorList>
    </citation>
    <scope>NUCLEOTIDE SEQUENCE</scope>
</reference>
<evidence type="ECO:0000313" key="2">
    <source>
        <dbReference type="EMBL" id="CAF4326856.1"/>
    </source>
</evidence>
<organism evidence="2 3">
    <name type="scientific">Adineta steineri</name>
    <dbReference type="NCBI Taxonomy" id="433720"/>
    <lineage>
        <taxon>Eukaryota</taxon>
        <taxon>Metazoa</taxon>
        <taxon>Spiralia</taxon>
        <taxon>Gnathifera</taxon>
        <taxon>Rotifera</taxon>
        <taxon>Eurotatoria</taxon>
        <taxon>Bdelloidea</taxon>
        <taxon>Adinetida</taxon>
        <taxon>Adinetidae</taxon>
        <taxon>Adineta</taxon>
    </lineage>
</organism>
<evidence type="ECO:0000256" key="1">
    <source>
        <dbReference type="SAM" id="MobiDB-lite"/>
    </source>
</evidence>
<accession>A0A820JTJ1</accession>
<gene>
    <name evidence="2" type="ORF">OXD698_LOCUS47476</name>
</gene>
<feature type="non-terminal residue" evidence="2">
    <location>
        <position position="1"/>
    </location>
</feature>
<comment type="caution">
    <text evidence="2">The sequence shown here is derived from an EMBL/GenBank/DDBJ whole genome shotgun (WGS) entry which is preliminary data.</text>
</comment>
<dbReference type="AlphaFoldDB" id="A0A820JTJ1"/>
<name>A0A820JTJ1_9BILA</name>
<dbReference type="EMBL" id="CAJOAZ010018499">
    <property type="protein sequence ID" value="CAF4326856.1"/>
    <property type="molecule type" value="Genomic_DNA"/>
</dbReference>
<evidence type="ECO:0000313" key="3">
    <source>
        <dbReference type="Proteomes" id="UP000663844"/>
    </source>
</evidence>
<proteinExistence type="predicted"/>
<feature type="non-terminal residue" evidence="2">
    <location>
        <position position="45"/>
    </location>
</feature>
<protein>
    <submittedName>
        <fullName evidence="2">Uncharacterized protein</fullName>
    </submittedName>
</protein>
<dbReference type="Proteomes" id="UP000663844">
    <property type="component" value="Unassembled WGS sequence"/>
</dbReference>